<dbReference type="AlphaFoldDB" id="A0A9P5RTZ7"/>
<evidence type="ECO:0000313" key="1">
    <source>
        <dbReference type="EMBL" id="KAF9147541.1"/>
    </source>
</evidence>
<dbReference type="EMBL" id="JAAAUQ010000794">
    <property type="protein sequence ID" value="KAF9147541.1"/>
    <property type="molecule type" value="Genomic_DNA"/>
</dbReference>
<reference evidence="1" key="1">
    <citation type="journal article" date="2020" name="Fungal Divers.">
        <title>Resolving the Mortierellaceae phylogeny through synthesis of multi-gene phylogenetics and phylogenomics.</title>
        <authorList>
            <person name="Vandepol N."/>
            <person name="Liber J."/>
            <person name="Desiro A."/>
            <person name="Na H."/>
            <person name="Kennedy M."/>
            <person name="Barry K."/>
            <person name="Grigoriev I.V."/>
            <person name="Miller A.N."/>
            <person name="O'Donnell K."/>
            <person name="Stajich J.E."/>
            <person name="Bonito G."/>
        </authorList>
    </citation>
    <scope>NUCLEOTIDE SEQUENCE</scope>
    <source>
        <strain evidence="1">NRRL 6426</strain>
    </source>
</reference>
<keyword evidence="2" id="KW-1185">Reference proteome</keyword>
<name>A0A9P5RTZ7_9FUNG</name>
<proteinExistence type="predicted"/>
<comment type="caution">
    <text evidence="1">The sequence shown here is derived from an EMBL/GenBank/DDBJ whole genome shotgun (WGS) entry which is preliminary data.</text>
</comment>
<gene>
    <name evidence="1" type="ORF">BG015_010790</name>
</gene>
<evidence type="ECO:0000313" key="2">
    <source>
        <dbReference type="Proteomes" id="UP000748756"/>
    </source>
</evidence>
<dbReference type="OrthoDB" id="2392565at2759"/>
<organism evidence="1 2">
    <name type="scientific">Linnemannia schmuckeri</name>
    <dbReference type="NCBI Taxonomy" id="64567"/>
    <lineage>
        <taxon>Eukaryota</taxon>
        <taxon>Fungi</taxon>
        <taxon>Fungi incertae sedis</taxon>
        <taxon>Mucoromycota</taxon>
        <taxon>Mortierellomycotina</taxon>
        <taxon>Mortierellomycetes</taxon>
        <taxon>Mortierellales</taxon>
        <taxon>Mortierellaceae</taxon>
        <taxon>Linnemannia</taxon>
    </lineage>
</organism>
<accession>A0A9P5RTZ7</accession>
<sequence>MDRARLLRPAMKQMIHDMVEMSTTDQVEGKVYIVYERVGDLQWLPGKGDGESFRQIKHWRLVVQLGFDCFTLEFLENSLVSQQGIVMVGAFDAGDFHQKGTTRYPLGDLSEMSSYVMFKWIQDEFSKWTTYNLRKRNCQHFVRHFLAFVEESGYLINPTYQFGAVMKRSVRNGGVGKKRMQSQESLSPVERAARLFGLSTKSRSLVLSSPNCGYI</sequence>
<dbReference type="Proteomes" id="UP000748756">
    <property type="component" value="Unassembled WGS sequence"/>
</dbReference>
<protein>
    <submittedName>
        <fullName evidence="1">Uncharacterized protein</fullName>
    </submittedName>
</protein>